<dbReference type="AlphaFoldDB" id="A0A7D5PAV2"/>
<keyword evidence="3" id="KW-1185">Reference proteome</keyword>
<dbReference type="InterPro" id="IPR040624">
    <property type="entry name" value="HalOD1"/>
</dbReference>
<feature type="domain" description="Halobacterial output" evidence="1">
    <location>
        <begin position="2"/>
        <end position="64"/>
    </location>
</feature>
<gene>
    <name evidence="2" type="ORF">HZS54_21865</name>
</gene>
<protein>
    <recommendedName>
        <fullName evidence="1">Halobacterial output domain-containing protein</fullName>
    </recommendedName>
</protein>
<dbReference type="KEGG" id="hpel:HZS54_21865"/>
<dbReference type="EMBL" id="CP058909">
    <property type="protein sequence ID" value="QLH85077.1"/>
    <property type="molecule type" value="Genomic_DNA"/>
</dbReference>
<sequence length="80" mass="8775">MNIVRAVAAVEGVEPHELDFSLHEHVSTDAVRSLAAMDRGEWELAFEVPDHSVTVDGTGAIRVDGELVHRSEGIRSDEPR</sequence>
<evidence type="ECO:0000259" key="1">
    <source>
        <dbReference type="Pfam" id="PF18545"/>
    </source>
</evidence>
<evidence type="ECO:0000313" key="3">
    <source>
        <dbReference type="Proteomes" id="UP000509346"/>
    </source>
</evidence>
<accession>A0A7D5PAV2</accession>
<name>A0A7D5PAV2_9EURY</name>
<proteinExistence type="predicted"/>
<dbReference type="Pfam" id="PF18545">
    <property type="entry name" value="HalOD1"/>
    <property type="match status" value="1"/>
</dbReference>
<organism evidence="2 3">
    <name type="scientific">Halosimplex pelagicum</name>
    <dbReference type="NCBI Taxonomy" id="869886"/>
    <lineage>
        <taxon>Archaea</taxon>
        <taxon>Methanobacteriati</taxon>
        <taxon>Methanobacteriota</taxon>
        <taxon>Stenosarchaea group</taxon>
        <taxon>Halobacteria</taxon>
        <taxon>Halobacteriales</taxon>
        <taxon>Haloarculaceae</taxon>
        <taxon>Halosimplex</taxon>
    </lineage>
</organism>
<evidence type="ECO:0000313" key="2">
    <source>
        <dbReference type="EMBL" id="QLH85077.1"/>
    </source>
</evidence>
<reference evidence="2 3" key="1">
    <citation type="submission" date="2020-07" db="EMBL/GenBank/DDBJ databases">
        <title>Halosimplex litoreum sp. nov. and Halosimplex rubrum sp. nov., isolated from different salt environments.</title>
        <authorList>
            <person name="Cui H."/>
        </authorList>
    </citation>
    <scope>NUCLEOTIDE SEQUENCE [LARGE SCALE GENOMIC DNA]</scope>
    <source>
        <strain evidence="2 3">R2</strain>
    </source>
</reference>
<dbReference type="Proteomes" id="UP000509346">
    <property type="component" value="Chromosome"/>
</dbReference>